<protein>
    <submittedName>
        <fullName evidence="2">Uncharacterized protein</fullName>
    </submittedName>
</protein>
<proteinExistence type="predicted"/>
<dbReference type="AlphaFoldDB" id="A0A7T9DJA8"/>
<dbReference type="Proteomes" id="UP000596004">
    <property type="component" value="Chromosome"/>
</dbReference>
<evidence type="ECO:0000256" key="1">
    <source>
        <dbReference type="SAM" id="MobiDB-lite"/>
    </source>
</evidence>
<evidence type="ECO:0000313" key="2">
    <source>
        <dbReference type="EMBL" id="QQR92371.1"/>
    </source>
</evidence>
<dbReference type="EMBL" id="CP064981">
    <property type="protein sequence ID" value="QQR92371.1"/>
    <property type="molecule type" value="Genomic_DNA"/>
</dbReference>
<name>A0A7T9DJA8_9ARCH</name>
<feature type="region of interest" description="Disordered" evidence="1">
    <location>
        <begin position="217"/>
        <end position="246"/>
    </location>
</feature>
<reference evidence="2" key="1">
    <citation type="submission" date="2020-11" db="EMBL/GenBank/DDBJ databases">
        <title>Connecting structure to function with the recovery of over 1000 high-quality activated sludge metagenome-assembled genomes encoding full-length rRNA genes using long-read sequencing.</title>
        <authorList>
            <person name="Singleton C.M."/>
            <person name="Petriglieri F."/>
            <person name="Kristensen J.M."/>
            <person name="Kirkegaard R.H."/>
            <person name="Michaelsen T.Y."/>
            <person name="Andersen M.H."/>
            <person name="Karst S.M."/>
            <person name="Dueholm M.S."/>
            <person name="Nielsen P.H."/>
            <person name="Albertsen M."/>
        </authorList>
    </citation>
    <scope>NUCLEOTIDE SEQUENCE</scope>
    <source>
        <strain evidence="2">Fred_18-Q3-R57-64_BAT3C.431</strain>
    </source>
</reference>
<feature type="region of interest" description="Disordered" evidence="1">
    <location>
        <begin position="110"/>
        <end position="142"/>
    </location>
</feature>
<accession>A0A7T9DJA8</accession>
<sequence>MPSKLPPKQKYKQRALRFLDKSTKSFRNMTRQYERLGRIQDYLRQHPDDAIVRVKFEAMKKTFLKSNRVRDRLQQAAVAYGNYLNEPGAEPIKIPIRDLKRATRGYYGIPQLENKATTHPPKRLAGPKPVSAQPDKKPSATPTRLETMVRAQFNELRNTSEGGSLVAGPLLRYLQEPISARALASLHERLKQINRLLNNGKIGEAVERFQQTNDAISMHQRKQKKTTPSAQKPAAKEREARPSRFKTKVKKIWERMKSPFSTRNRVGKKSPNEALTIVYKKIQPKVKGSMTLFRDSIAVLRNVLNNSAIDPEQKKKIPSAILAAATHIDRNEHLKAKDLLESAAKEVRPLVKRNYIRAIE</sequence>
<organism evidence="2">
    <name type="scientific">Candidatus Iainarchaeum sp</name>
    <dbReference type="NCBI Taxonomy" id="3101447"/>
    <lineage>
        <taxon>Archaea</taxon>
        <taxon>Candidatus Iainarchaeota</taxon>
        <taxon>Candidatus Iainarchaeia</taxon>
        <taxon>Candidatus Iainarchaeales</taxon>
        <taxon>Candidatus Iainarchaeaceae</taxon>
        <taxon>Candidatus Iainarchaeum</taxon>
    </lineage>
</organism>
<gene>
    <name evidence="2" type="ORF">IPJ89_04410</name>
</gene>